<evidence type="ECO:0000256" key="2">
    <source>
        <dbReference type="SAM" id="Phobius"/>
    </source>
</evidence>
<accession>A0ABV3CEE1</accession>
<keyword evidence="2" id="KW-1133">Transmembrane helix</keyword>
<sequence length="271" mass="29184">MESAPAVAVQDEAPDVASDVTPEAAPGTPPVVRLRRRALRTVGLIAVAAVIGLVGGTATGYGIQAEREPTQLPPLNEVGGLAYPKPLPRGQEPEPLSAAEDRQVKVNGDLRKLLLPRPNGARADGVDGWESLSEYVSDYTLPASALEHQLDLGIRRIASRSWLSGEHRSVTIELVQFRPGSMGGARVFVRDQQEIVGAEDRADSVGMALEGSGNGRSFIYPVQRRAGYTDLYEARAYVQRGDIAVVILMSDARKIAEKDIASLAERQLERL</sequence>
<keyword evidence="4" id="KW-1185">Reference proteome</keyword>
<dbReference type="RefSeq" id="WP_358476577.1">
    <property type="nucleotide sequence ID" value="NZ_JBEZAE010000016.1"/>
</dbReference>
<feature type="transmembrane region" description="Helical" evidence="2">
    <location>
        <begin position="42"/>
        <end position="63"/>
    </location>
</feature>
<evidence type="ECO:0000313" key="3">
    <source>
        <dbReference type="EMBL" id="MEU7073149.1"/>
    </source>
</evidence>
<protein>
    <recommendedName>
        <fullName evidence="5">Serine/threonine protein kinase</fullName>
    </recommendedName>
</protein>
<keyword evidence="2" id="KW-0812">Transmembrane</keyword>
<dbReference type="EMBL" id="JBEZAE010000016">
    <property type="protein sequence ID" value="MEU7073149.1"/>
    <property type="molecule type" value="Genomic_DNA"/>
</dbReference>
<gene>
    <name evidence="3" type="ORF">AB0A88_23785</name>
</gene>
<evidence type="ECO:0000256" key="1">
    <source>
        <dbReference type="SAM" id="MobiDB-lite"/>
    </source>
</evidence>
<dbReference type="Proteomes" id="UP001551329">
    <property type="component" value="Unassembled WGS sequence"/>
</dbReference>
<evidence type="ECO:0008006" key="5">
    <source>
        <dbReference type="Google" id="ProtNLM"/>
    </source>
</evidence>
<keyword evidence="2" id="KW-0472">Membrane</keyword>
<feature type="region of interest" description="Disordered" evidence="1">
    <location>
        <begin position="1"/>
        <end position="29"/>
    </location>
</feature>
<reference evidence="3 4" key="1">
    <citation type="submission" date="2024-06" db="EMBL/GenBank/DDBJ databases">
        <title>The Natural Products Discovery Center: Release of the First 8490 Sequenced Strains for Exploring Actinobacteria Biosynthetic Diversity.</title>
        <authorList>
            <person name="Kalkreuter E."/>
            <person name="Kautsar S.A."/>
            <person name="Yang D."/>
            <person name="Bader C.D."/>
            <person name="Teijaro C.N."/>
            <person name="Fluegel L."/>
            <person name="Davis C.M."/>
            <person name="Simpson J.R."/>
            <person name="Lauterbach L."/>
            <person name="Steele A.D."/>
            <person name="Gui C."/>
            <person name="Meng S."/>
            <person name="Li G."/>
            <person name="Viehrig K."/>
            <person name="Ye F."/>
            <person name="Su P."/>
            <person name="Kiefer A.F."/>
            <person name="Nichols A."/>
            <person name="Cepeda A.J."/>
            <person name="Yan W."/>
            <person name="Fan B."/>
            <person name="Jiang Y."/>
            <person name="Adhikari A."/>
            <person name="Zheng C.-J."/>
            <person name="Schuster L."/>
            <person name="Cowan T.M."/>
            <person name="Smanski M.J."/>
            <person name="Chevrette M.G."/>
            <person name="De Carvalho L.P.S."/>
            <person name="Shen B."/>
        </authorList>
    </citation>
    <scope>NUCLEOTIDE SEQUENCE [LARGE SCALE GENOMIC DNA]</scope>
    <source>
        <strain evidence="3 4">NPDC045974</strain>
    </source>
</reference>
<evidence type="ECO:0000313" key="4">
    <source>
        <dbReference type="Proteomes" id="UP001551329"/>
    </source>
</evidence>
<name>A0ABV3CEE1_9ACTN</name>
<comment type="caution">
    <text evidence="3">The sequence shown here is derived from an EMBL/GenBank/DDBJ whole genome shotgun (WGS) entry which is preliminary data.</text>
</comment>
<organism evidence="3 4">
    <name type="scientific">Streptomyces narbonensis</name>
    <dbReference type="NCBI Taxonomy" id="67333"/>
    <lineage>
        <taxon>Bacteria</taxon>
        <taxon>Bacillati</taxon>
        <taxon>Actinomycetota</taxon>
        <taxon>Actinomycetes</taxon>
        <taxon>Kitasatosporales</taxon>
        <taxon>Streptomycetaceae</taxon>
        <taxon>Streptomyces</taxon>
    </lineage>
</organism>
<proteinExistence type="predicted"/>